<evidence type="ECO:0000256" key="1">
    <source>
        <dbReference type="SAM" id="MobiDB-lite"/>
    </source>
</evidence>
<name>A0A2C6L8G5_9APIC</name>
<feature type="compositionally biased region" description="Polar residues" evidence="1">
    <location>
        <begin position="601"/>
        <end position="610"/>
    </location>
</feature>
<proteinExistence type="predicted"/>
<dbReference type="RefSeq" id="XP_067925482.1">
    <property type="nucleotide sequence ID" value="XM_068062541.1"/>
</dbReference>
<accession>A0A2C6L8G5</accession>
<feature type="compositionally biased region" description="Basic and acidic residues" evidence="1">
    <location>
        <begin position="396"/>
        <end position="405"/>
    </location>
</feature>
<dbReference type="GeneID" id="94425752"/>
<organism evidence="2 3">
    <name type="scientific">Cystoisospora suis</name>
    <dbReference type="NCBI Taxonomy" id="483139"/>
    <lineage>
        <taxon>Eukaryota</taxon>
        <taxon>Sar</taxon>
        <taxon>Alveolata</taxon>
        <taxon>Apicomplexa</taxon>
        <taxon>Conoidasida</taxon>
        <taxon>Coccidia</taxon>
        <taxon>Eucoccidiorida</taxon>
        <taxon>Eimeriorina</taxon>
        <taxon>Sarcocystidae</taxon>
        <taxon>Cystoisospora</taxon>
    </lineage>
</organism>
<dbReference type="EMBL" id="MIGC01000998">
    <property type="protein sequence ID" value="PHJ23808.1"/>
    <property type="molecule type" value="Genomic_DNA"/>
</dbReference>
<feature type="region of interest" description="Disordered" evidence="1">
    <location>
        <begin position="573"/>
        <end position="610"/>
    </location>
</feature>
<feature type="region of interest" description="Disordered" evidence="1">
    <location>
        <begin position="387"/>
        <end position="411"/>
    </location>
</feature>
<protein>
    <submittedName>
        <fullName evidence="2">Uncharacterized protein</fullName>
    </submittedName>
</protein>
<dbReference type="AlphaFoldDB" id="A0A2C6L8G5"/>
<evidence type="ECO:0000313" key="3">
    <source>
        <dbReference type="Proteomes" id="UP000221165"/>
    </source>
</evidence>
<evidence type="ECO:0000313" key="2">
    <source>
        <dbReference type="EMBL" id="PHJ23808.1"/>
    </source>
</evidence>
<dbReference type="Proteomes" id="UP000221165">
    <property type="component" value="Unassembled WGS sequence"/>
</dbReference>
<sequence length="610" mass="66188">MKSGNDAPTLSLFKLAWPSEKKRETFPLASEKHEEVRNFSDEHDMFPLFAFSASLSVHLRTTSKEQLFGSELQLFECAVAEEGGQPKASFVPRGSMMRAILRDEIYRAVEDALDSGLGKPPGSAARRRVSLQFVNEANQDQICVDIGRRVRWGPVDVHEYEVPEKIWDGKTDERVDLLKSQYKNADLEVVYRLLVDEYSRPKPVILVTPGGKKYRSSVSVTQEKLIVTKEFKGLSLVDVAVRLSDISGIYFGKRPPSSLTSPRQTAEAKSADFPDSQYLYIVFKDSSRRRSSTVSTLVSPGEISGALKDGGSATGTASTNLGNHGLERTESSTPNSGGGGTSSASPLTVSIVFPTEAERNSFVLLLRTSLRILSGASVGNWEDTIDDLENDEGGAEADKTTKNEDNGPLSSYESVEDLFKPFTYKVYDTPDAAANGSKEETAQEGVGDHARLVQCIAVFGNGVNVQKATTKGTIVTRRLALLGASLQLLSLKTRKGQIVGVFDDVIGVEPGQDDDAFREVAKKGQLPSADLCAVVKLTDHSFALVFPTKVLRDNFVFMMKHLDESDEVLKYLDDGVSGPPLGHRPNGGGDASKANADEGTDASNTATRSS</sequence>
<dbReference type="VEuPathDB" id="ToxoDB:CSUI_002339"/>
<reference evidence="2 3" key="1">
    <citation type="journal article" date="2017" name="Int. J. Parasitol.">
        <title>The genome of the protozoan parasite Cystoisospora suis and a reverse vaccinology approach to identify vaccine candidates.</title>
        <authorList>
            <person name="Palmieri N."/>
            <person name="Shrestha A."/>
            <person name="Ruttkowski B."/>
            <person name="Beck T."/>
            <person name="Vogl C."/>
            <person name="Tomley F."/>
            <person name="Blake D.P."/>
            <person name="Joachim A."/>
        </authorList>
    </citation>
    <scope>NUCLEOTIDE SEQUENCE [LARGE SCALE GENOMIC DNA]</scope>
    <source>
        <strain evidence="2 3">Wien I</strain>
    </source>
</reference>
<dbReference type="OrthoDB" id="330018at2759"/>
<feature type="region of interest" description="Disordered" evidence="1">
    <location>
        <begin position="294"/>
        <end position="344"/>
    </location>
</feature>
<keyword evidence="3" id="KW-1185">Reference proteome</keyword>
<gene>
    <name evidence="2" type="ORF">CSUI_002339</name>
</gene>
<comment type="caution">
    <text evidence="2">The sequence shown here is derived from an EMBL/GenBank/DDBJ whole genome shotgun (WGS) entry which is preliminary data.</text>
</comment>